<keyword evidence="5" id="KW-1185">Reference proteome</keyword>
<feature type="transmembrane region" description="Helical" evidence="2">
    <location>
        <begin position="176"/>
        <end position="197"/>
    </location>
</feature>
<evidence type="ECO:0000313" key="5">
    <source>
        <dbReference type="Proteomes" id="UP001295794"/>
    </source>
</evidence>
<sequence length="468" mass="52108">MSDQNPFPDSSNNGGTATATATAFFTPTTLAPLSVGSWINIFLFTLELVQVSAYFRSAARRTDSVFIGLGIVVNLIADIFGTLACCAITYLYTSTHWGEVQSIRKQYWPFIPLVLSLGVVTAVSQSFMIARQWQMTKSIASFLPLFLVLLLTLIGIFGYGFSMIHNLDNGDLLQRVFAYMALIALSIGTALVVPLSFSPLKQRNKAFKFFSMLIETGLFSAAVTITGTVMALDKDVRKTMVWVGFAFVLARIYSCTMLYCLRNRTESSIVWTGNTFETAHSGALIAPPNEPLTASLSFEHQKKAEKMVMEDADAFQLTRRQIKLHTGDSDSGSSNLSRDLNDEILEMEYESTLGRDLESRQSFRTARELQTPSVRFVGGDGDENEEDEDKENEEEAHYHQQQPGRNITGYWDVENGAGYQQERDEDEYDGMQHRDLGRLEERDDGNESDTSTPSEYPSSNVGEGPQAV</sequence>
<evidence type="ECO:0000256" key="2">
    <source>
        <dbReference type="SAM" id="Phobius"/>
    </source>
</evidence>
<keyword evidence="2" id="KW-1133">Transmembrane helix</keyword>
<name>A0AAD2K756_9AGAR</name>
<gene>
    <name evidence="4" type="ORF">MYCIT1_LOCUS31929</name>
    <name evidence="3" type="ORF">MYCIT1_LOCUS3830</name>
</gene>
<feature type="region of interest" description="Disordered" evidence="1">
    <location>
        <begin position="355"/>
        <end position="468"/>
    </location>
</feature>
<keyword evidence="2" id="KW-0812">Transmembrane</keyword>
<dbReference type="AlphaFoldDB" id="A0AAD2K756"/>
<dbReference type="EMBL" id="CAVNYO010000045">
    <property type="protein sequence ID" value="CAK5264010.1"/>
    <property type="molecule type" value="Genomic_DNA"/>
</dbReference>
<feature type="transmembrane region" description="Helical" evidence="2">
    <location>
        <begin position="67"/>
        <end position="92"/>
    </location>
</feature>
<feature type="transmembrane region" description="Helical" evidence="2">
    <location>
        <begin position="142"/>
        <end position="164"/>
    </location>
</feature>
<reference evidence="4" key="1">
    <citation type="submission" date="2023-11" db="EMBL/GenBank/DDBJ databases">
        <authorList>
            <person name="De Vega J J."/>
            <person name="De Vega J J."/>
        </authorList>
    </citation>
    <scope>NUCLEOTIDE SEQUENCE</scope>
</reference>
<evidence type="ECO:0000313" key="3">
    <source>
        <dbReference type="EMBL" id="CAK5264010.1"/>
    </source>
</evidence>
<accession>A0AAD2K756</accession>
<evidence type="ECO:0000313" key="4">
    <source>
        <dbReference type="EMBL" id="CAK5281066.1"/>
    </source>
</evidence>
<keyword evidence="2" id="KW-0472">Membrane</keyword>
<feature type="transmembrane region" description="Helical" evidence="2">
    <location>
        <begin position="35"/>
        <end position="55"/>
    </location>
</feature>
<feature type="transmembrane region" description="Helical" evidence="2">
    <location>
        <begin position="107"/>
        <end position="130"/>
    </location>
</feature>
<feature type="compositionally biased region" description="Acidic residues" evidence="1">
    <location>
        <begin position="380"/>
        <end position="394"/>
    </location>
</feature>
<feature type="compositionally biased region" description="Polar residues" evidence="1">
    <location>
        <begin position="448"/>
        <end position="461"/>
    </location>
</feature>
<comment type="caution">
    <text evidence="4">The sequence shown here is derived from an EMBL/GenBank/DDBJ whole genome shotgun (WGS) entry which is preliminary data.</text>
</comment>
<feature type="compositionally biased region" description="Basic and acidic residues" evidence="1">
    <location>
        <begin position="430"/>
        <end position="441"/>
    </location>
</feature>
<feature type="transmembrane region" description="Helical" evidence="2">
    <location>
        <begin position="209"/>
        <end position="229"/>
    </location>
</feature>
<dbReference type="Proteomes" id="UP001295794">
    <property type="component" value="Unassembled WGS sequence"/>
</dbReference>
<proteinExistence type="predicted"/>
<dbReference type="EMBL" id="CAVNYO010000443">
    <property type="protein sequence ID" value="CAK5281066.1"/>
    <property type="molecule type" value="Genomic_DNA"/>
</dbReference>
<protein>
    <submittedName>
        <fullName evidence="4">Uncharacterized protein</fullName>
    </submittedName>
</protein>
<feature type="transmembrane region" description="Helical" evidence="2">
    <location>
        <begin position="241"/>
        <end position="261"/>
    </location>
</feature>
<evidence type="ECO:0000256" key="1">
    <source>
        <dbReference type="SAM" id="MobiDB-lite"/>
    </source>
</evidence>
<feature type="compositionally biased region" description="Basic and acidic residues" evidence="1">
    <location>
        <begin position="355"/>
        <end position="367"/>
    </location>
</feature>
<organism evidence="4 5">
    <name type="scientific">Mycena citricolor</name>
    <dbReference type="NCBI Taxonomy" id="2018698"/>
    <lineage>
        <taxon>Eukaryota</taxon>
        <taxon>Fungi</taxon>
        <taxon>Dikarya</taxon>
        <taxon>Basidiomycota</taxon>
        <taxon>Agaricomycotina</taxon>
        <taxon>Agaricomycetes</taxon>
        <taxon>Agaricomycetidae</taxon>
        <taxon>Agaricales</taxon>
        <taxon>Marasmiineae</taxon>
        <taxon>Mycenaceae</taxon>
        <taxon>Mycena</taxon>
    </lineage>
</organism>